<evidence type="ECO:0000256" key="1">
    <source>
        <dbReference type="SAM" id="MobiDB-lite"/>
    </source>
</evidence>
<feature type="compositionally biased region" description="Basic and acidic residues" evidence="1">
    <location>
        <begin position="1"/>
        <end position="11"/>
    </location>
</feature>
<proteinExistence type="predicted"/>
<evidence type="ECO:0000313" key="3">
    <source>
        <dbReference type="Proteomes" id="UP001472866"/>
    </source>
</evidence>
<dbReference type="Proteomes" id="UP001472866">
    <property type="component" value="Chromosome 11"/>
</dbReference>
<dbReference type="EMBL" id="CP151511">
    <property type="protein sequence ID" value="WZN65002.1"/>
    <property type="molecule type" value="Genomic_DNA"/>
</dbReference>
<gene>
    <name evidence="2" type="ORF">HKI87_11g65590</name>
</gene>
<keyword evidence="3" id="KW-1185">Reference proteome</keyword>
<name>A0AAX4PF34_9CHLO</name>
<accession>A0AAX4PF34</accession>
<reference evidence="2 3" key="1">
    <citation type="submission" date="2024-03" db="EMBL/GenBank/DDBJ databases">
        <title>Complete genome sequence of the green alga Chloropicon roscoffensis RCC1871.</title>
        <authorList>
            <person name="Lemieux C."/>
            <person name="Pombert J.-F."/>
            <person name="Otis C."/>
            <person name="Turmel M."/>
        </authorList>
    </citation>
    <scope>NUCLEOTIDE SEQUENCE [LARGE SCALE GENOMIC DNA]</scope>
    <source>
        <strain evidence="2 3">RCC1871</strain>
    </source>
</reference>
<dbReference type="AlphaFoldDB" id="A0AAX4PF34"/>
<protein>
    <submittedName>
        <fullName evidence="2">Uncharacterized protein</fullName>
    </submittedName>
</protein>
<evidence type="ECO:0000313" key="2">
    <source>
        <dbReference type="EMBL" id="WZN65002.1"/>
    </source>
</evidence>
<feature type="region of interest" description="Disordered" evidence="1">
    <location>
        <begin position="1"/>
        <end position="30"/>
    </location>
</feature>
<sequence>MGLDLKTHALDGKGGAGAPQAEDDALKASQTGDVEELKKLLDAGGGSKRTELLDSTQDDSFTFLERNIQGLDTLDRDSFHSVVSVEQEIATANLDDIEVDSRDSWESNASRDSLQLFNERREVRWTRHFSKATIDDSHVLKPAVDQDLEEDEEDRSILEYSKLLRVHVRQAWPLFISGFHLKMKSSSLLKETGKFQILAKLIGSKSKVLLDEDITLPKERNESSVKFTDPLLIEVPSSSTILQLAIKRVCRKKNMFRSANIKMENLGYVYIKVKDILQEDNHRIHDFFTVQKGIQAQLFCSVSLMSPYMSYITLLQLGSQNEKLEFGHDSNHYRKIQNEEAEEVFTFGRVKYSRATGVVQRSGCSDRNIKDAIGCIDEIELDWLDKKKHQHRMVDIILLKMNNREMEVKELVALIFNYVDDAGKHCSQVVYRQFFDLEAERKEGEKIKMQWTKFARIRLKQIGKLRNTLKKCRLESTAAFDFVNESDIDMGIEMKKPDVWNRKDMDSMPHIVGSWVLTEQGAKLDPILAGHDDRKTKMKKTEKRKNTVIARAEVYIHYLKGKKAFLGCHGSGEYIDKYIYRGFKLMILKSYVTKVPAFVALVIALKECELHDCL</sequence>
<organism evidence="2 3">
    <name type="scientific">Chloropicon roscoffensis</name>
    <dbReference type="NCBI Taxonomy" id="1461544"/>
    <lineage>
        <taxon>Eukaryota</taxon>
        <taxon>Viridiplantae</taxon>
        <taxon>Chlorophyta</taxon>
        <taxon>Chloropicophyceae</taxon>
        <taxon>Chloropicales</taxon>
        <taxon>Chloropicaceae</taxon>
        <taxon>Chloropicon</taxon>
    </lineage>
</organism>